<sequence length="311" mass="35255">MPRPATIATREAVFAACEALLADGRDVNLHAVRERLGGGGPNTIQQHLVAWRQQLGEKARRIIEAPTLSPELVKMLEEVVWHIRAELGLELETEKQAVAEAARAAQDAVARADAELTAARLENQGLRGELDTLNIRLQAEQTQQQWLQEQLAELRRQHEAAVQERAALREEATRQIEATIAEWRDRYAGLEANLADERRFFAEETDRQRQAARQQVEEARSRLATAEATLEQERTRMQTQLSRQTEQLRTLERERGELGGTLAALSSELERLGKAHAQLQTEQSRQLRELERWKRRARAAEKLPAARDGQG</sequence>
<dbReference type="Pfam" id="PF11740">
    <property type="entry name" value="KfrA_N"/>
    <property type="match status" value="1"/>
</dbReference>
<dbReference type="EMBL" id="JBHSBU010000002">
    <property type="protein sequence ID" value="MFC4161887.1"/>
    <property type="molecule type" value="Genomic_DNA"/>
</dbReference>
<organism evidence="3 4">
    <name type="scientific">Chitinimonas lacunae</name>
    <dbReference type="NCBI Taxonomy" id="1963018"/>
    <lineage>
        <taxon>Bacteria</taxon>
        <taxon>Pseudomonadati</taxon>
        <taxon>Pseudomonadota</taxon>
        <taxon>Betaproteobacteria</taxon>
        <taxon>Neisseriales</taxon>
        <taxon>Chitinibacteraceae</taxon>
        <taxon>Chitinimonas</taxon>
    </lineage>
</organism>
<evidence type="ECO:0000259" key="2">
    <source>
        <dbReference type="Pfam" id="PF11740"/>
    </source>
</evidence>
<evidence type="ECO:0000256" key="1">
    <source>
        <dbReference type="SAM" id="Coils"/>
    </source>
</evidence>
<reference evidence="4" key="1">
    <citation type="journal article" date="2019" name="Int. J. Syst. Evol. Microbiol.">
        <title>The Global Catalogue of Microorganisms (GCM) 10K type strain sequencing project: providing services to taxonomists for standard genome sequencing and annotation.</title>
        <authorList>
            <consortium name="The Broad Institute Genomics Platform"/>
            <consortium name="The Broad Institute Genome Sequencing Center for Infectious Disease"/>
            <person name="Wu L."/>
            <person name="Ma J."/>
        </authorList>
    </citation>
    <scope>NUCLEOTIDE SEQUENCE [LARGE SCALE GENOMIC DNA]</scope>
    <source>
        <strain evidence="4">LMG 29894</strain>
    </source>
</reference>
<evidence type="ECO:0000313" key="3">
    <source>
        <dbReference type="EMBL" id="MFC4161887.1"/>
    </source>
</evidence>
<dbReference type="InterPro" id="IPR021104">
    <property type="entry name" value="KfrA_DNA-bd_N"/>
</dbReference>
<accession>A0ABV8MYT4</accession>
<dbReference type="RefSeq" id="WP_378168512.1">
    <property type="nucleotide sequence ID" value="NZ_JBHSBU010000002.1"/>
</dbReference>
<keyword evidence="1" id="KW-0175">Coiled coil</keyword>
<dbReference type="GO" id="GO:0003677">
    <property type="term" value="F:DNA binding"/>
    <property type="evidence" value="ECO:0007669"/>
    <property type="project" value="UniProtKB-KW"/>
</dbReference>
<name>A0ABV8MYT4_9NEIS</name>
<feature type="domain" description="KfrA N-terminal DNA-binding" evidence="2">
    <location>
        <begin position="9"/>
        <end position="119"/>
    </location>
</feature>
<comment type="caution">
    <text evidence="3">The sequence shown here is derived from an EMBL/GenBank/DDBJ whole genome shotgun (WGS) entry which is preliminary data.</text>
</comment>
<dbReference type="Proteomes" id="UP001595791">
    <property type="component" value="Unassembled WGS sequence"/>
</dbReference>
<feature type="coiled-coil region" evidence="1">
    <location>
        <begin position="102"/>
        <end position="303"/>
    </location>
</feature>
<keyword evidence="4" id="KW-1185">Reference proteome</keyword>
<protein>
    <submittedName>
        <fullName evidence="3">DNA-binding protein</fullName>
    </submittedName>
</protein>
<gene>
    <name evidence="3" type="ORF">ACFOW7_21340</name>
</gene>
<evidence type="ECO:0000313" key="4">
    <source>
        <dbReference type="Proteomes" id="UP001595791"/>
    </source>
</evidence>
<proteinExistence type="predicted"/>
<keyword evidence="3" id="KW-0238">DNA-binding</keyword>